<evidence type="ECO:0000256" key="5">
    <source>
        <dbReference type="ARBA" id="ARBA00022723"/>
    </source>
</evidence>
<dbReference type="Pfam" id="PF23023">
    <property type="entry name" value="Anti-Pycsar_Apyc1"/>
    <property type="match status" value="1"/>
</dbReference>
<evidence type="ECO:0000256" key="3">
    <source>
        <dbReference type="ARBA" id="ARBA00022694"/>
    </source>
</evidence>
<evidence type="ECO:0000313" key="13">
    <source>
        <dbReference type="Proteomes" id="UP000297975"/>
    </source>
</evidence>
<dbReference type="GO" id="GO:0008270">
    <property type="term" value="F:zinc ion binding"/>
    <property type="evidence" value="ECO:0007669"/>
    <property type="project" value="UniProtKB-UniRule"/>
</dbReference>
<dbReference type="GO" id="GO:0042802">
    <property type="term" value="F:identical protein binding"/>
    <property type="evidence" value="ECO:0007669"/>
    <property type="project" value="UniProtKB-ARBA"/>
</dbReference>
<feature type="binding site" evidence="10">
    <location>
        <position position="269"/>
    </location>
    <ligand>
        <name>Zn(2+)</name>
        <dbReference type="ChEBI" id="CHEBI:29105"/>
        <label>2</label>
        <note>catalytic</note>
    </ligand>
</feature>
<evidence type="ECO:0000313" key="12">
    <source>
        <dbReference type="EMBL" id="TFB23892.1"/>
    </source>
</evidence>
<keyword evidence="13" id="KW-1185">Reference proteome</keyword>
<evidence type="ECO:0000256" key="4">
    <source>
        <dbReference type="ARBA" id="ARBA00022722"/>
    </source>
</evidence>
<feature type="binding site" evidence="10">
    <location>
        <position position="140"/>
    </location>
    <ligand>
        <name>Zn(2+)</name>
        <dbReference type="ChEBI" id="CHEBI:29105"/>
        <label>1</label>
        <note>catalytic</note>
    </ligand>
</feature>
<comment type="similarity">
    <text evidence="10">Belongs to the RNase Z family.</text>
</comment>
<evidence type="ECO:0000256" key="10">
    <source>
        <dbReference type="HAMAP-Rule" id="MF_01818"/>
    </source>
</evidence>
<dbReference type="InterPro" id="IPR013471">
    <property type="entry name" value="RNase_Z/BN"/>
</dbReference>
<evidence type="ECO:0000256" key="1">
    <source>
        <dbReference type="ARBA" id="ARBA00011738"/>
    </source>
</evidence>
<feature type="binding site" evidence="10">
    <location>
        <position position="68"/>
    </location>
    <ligand>
        <name>Zn(2+)</name>
        <dbReference type="ChEBI" id="CHEBI:29105"/>
        <label>2</label>
        <note>catalytic</note>
    </ligand>
</feature>
<comment type="subunit">
    <text evidence="1 10">Homodimer.</text>
</comment>
<feature type="binding site" evidence="10">
    <location>
        <position position="67"/>
    </location>
    <ligand>
        <name>Zn(2+)</name>
        <dbReference type="ChEBI" id="CHEBI:29105"/>
        <label>2</label>
        <note>catalytic</note>
    </ligand>
</feature>
<dbReference type="Proteomes" id="UP000297975">
    <property type="component" value="Unassembled WGS sequence"/>
</dbReference>
<proteinExistence type="inferred from homology"/>
<keyword evidence="3 10" id="KW-0819">tRNA processing</keyword>
<dbReference type="Gene3D" id="3.60.15.10">
    <property type="entry name" value="Ribonuclease Z/Hydroxyacylglutathione hydrolase-like"/>
    <property type="match status" value="1"/>
</dbReference>
<evidence type="ECO:0000256" key="2">
    <source>
        <dbReference type="ARBA" id="ARBA00012477"/>
    </source>
</evidence>
<evidence type="ECO:0000256" key="7">
    <source>
        <dbReference type="ARBA" id="ARBA00022801"/>
    </source>
</evidence>
<evidence type="ECO:0000256" key="8">
    <source>
        <dbReference type="ARBA" id="ARBA00022833"/>
    </source>
</evidence>
<dbReference type="NCBIfam" id="TIGR02651">
    <property type="entry name" value="RNase_Z"/>
    <property type="match status" value="1"/>
</dbReference>
<dbReference type="NCBIfam" id="NF000801">
    <property type="entry name" value="PRK00055.1-3"/>
    <property type="match status" value="1"/>
</dbReference>
<feature type="binding site" evidence="10">
    <location>
        <position position="211"/>
    </location>
    <ligand>
        <name>Zn(2+)</name>
        <dbReference type="ChEBI" id="CHEBI:29105"/>
        <label>2</label>
        <note>catalytic</note>
    </ligand>
</feature>
<accession>A0A4Y8IQE3</accession>
<dbReference type="InterPro" id="IPR001279">
    <property type="entry name" value="Metallo-B-lactamas"/>
</dbReference>
<dbReference type="RefSeq" id="WP_134338953.1">
    <property type="nucleotide sequence ID" value="NZ_SOPW01000003.1"/>
</dbReference>
<comment type="catalytic activity">
    <reaction evidence="10">
        <text>Endonucleolytic cleavage of RNA, removing extra 3' nucleotides from tRNA precursor, generating 3' termini of tRNAs. A 3'-hydroxy group is left at the tRNA terminus and a 5'-phosphoryl group is left at the trailer molecule.</text>
        <dbReference type="EC" id="3.1.26.11"/>
    </reaction>
</comment>
<comment type="cofactor">
    <cofactor evidence="10">
        <name>Zn(2+)</name>
        <dbReference type="ChEBI" id="CHEBI:29105"/>
    </cofactor>
    <text evidence="10">Binds 2 Zn(2+) ions.</text>
</comment>
<keyword evidence="5 10" id="KW-0479">Metal-binding</keyword>
<feature type="binding site" evidence="10">
    <location>
        <position position="63"/>
    </location>
    <ligand>
        <name>Zn(2+)</name>
        <dbReference type="ChEBI" id="CHEBI:29105"/>
        <label>1</label>
        <note>catalytic</note>
    </ligand>
</feature>
<dbReference type="InterPro" id="IPR036866">
    <property type="entry name" value="RibonucZ/Hydroxyglut_hydro"/>
</dbReference>
<protein>
    <recommendedName>
        <fullName evidence="2 10">Ribonuclease Z</fullName>
        <shortName evidence="10">RNase Z</shortName>
        <ecNumber evidence="2 10">3.1.26.11</ecNumber>
    </recommendedName>
    <alternativeName>
        <fullName evidence="10">tRNA 3 endonuclease</fullName>
    </alternativeName>
    <alternativeName>
        <fullName evidence="10">tRNase Z</fullName>
    </alternativeName>
</protein>
<dbReference type="SUPFAM" id="SSF56281">
    <property type="entry name" value="Metallo-hydrolase/oxidoreductase"/>
    <property type="match status" value="1"/>
</dbReference>
<dbReference type="FunFam" id="3.60.15.10:FF:000002">
    <property type="entry name" value="Ribonuclease Z"/>
    <property type="match status" value="1"/>
</dbReference>
<feature type="active site" description="Proton acceptor" evidence="10">
    <location>
        <position position="67"/>
    </location>
</feature>
<feature type="binding site" evidence="10">
    <location>
        <position position="211"/>
    </location>
    <ligand>
        <name>Zn(2+)</name>
        <dbReference type="ChEBI" id="CHEBI:29105"/>
        <label>1</label>
        <note>catalytic</note>
    </ligand>
</feature>
<gene>
    <name evidence="10 12" type="primary">rnz</name>
    <name evidence="12" type="ORF">E3U55_03505</name>
</gene>
<evidence type="ECO:0000256" key="6">
    <source>
        <dbReference type="ARBA" id="ARBA00022759"/>
    </source>
</evidence>
<organism evidence="12 13">
    <name type="scientific">Filobacillus milosensis</name>
    <dbReference type="NCBI Taxonomy" id="94137"/>
    <lineage>
        <taxon>Bacteria</taxon>
        <taxon>Bacillati</taxon>
        <taxon>Bacillota</taxon>
        <taxon>Bacilli</taxon>
        <taxon>Bacillales</taxon>
        <taxon>Bacillaceae</taxon>
        <taxon>Filobacillus</taxon>
    </lineage>
</organism>
<name>A0A4Y8IQE3_9BACI</name>
<dbReference type="HAMAP" id="MF_01818">
    <property type="entry name" value="RNase_Z_BN"/>
    <property type="match status" value="1"/>
</dbReference>
<comment type="caution">
    <text evidence="12">The sequence shown here is derived from an EMBL/GenBank/DDBJ whole genome shotgun (WGS) entry which is preliminary data.</text>
</comment>
<sequence length="304" mass="34196">MELTFLGTGSGVPSKKRNVSSIALSMLQERDEVWMFDCGEATQHQILHSTIKPRKISKIFITHMHGDHIYGLPGLLSSRSFQEGTSAVEIYGPPRLKEFIELSLRVSETKLKYNLIFRSLDQNVLFEDDHLTVKVTKLKHGLPSYGYIIEEKESIGHLLPDKLKALGIKPGPIYQDIKNNESITLKDGTKVNRSDVTGPPIPGKKISILGDTQATDTVIPFIEGSDVLVHEGTFIENDQELAQKYYHSTGNEAAEIAKKADVKKLILTHLSSRYHSDDLSQELEKLKEIFPKTFYAEDLTTYQI</sequence>
<reference evidence="12 13" key="1">
    <citation type="submission" date="2019-03" db="EMBL/GenBank/DDBJ databases">
        <authorList>
            <person name="He R.-H."/>
        </authorList>
    </citation>
    <scope>NUCLEOTIDE SEQUENCE [LARGE SCALE GENOMIC DNA]</scope>
    <source>
        <strain evidence="13">SH 714</strain>
    </source>
</reference>
<comment type="function">
    <text evidence="9 10">Zinc phosphodiesterase, which displays some tRNA 3'-processing endonuclease activity. Probably involved in tRNA maturation, by removing a 3'-trailer from precursor tRNA.</text>
</comment>
<keyword evidence="6 10" id="KW-0255">Endonuclease</keyword>
<feature type="domain" description="Metallo-beta-lactamase" evidence="11">
    <location>
        <begin position="190"/>
        <end position="269"/>
    </location>
</feature>
<dbReference type="PANTHER" id="PTHR46018:SF2">
    <property type="entry name" value="ZINC PHOSPHODIESTERASE ELAC PROTEIN 1"/>
    <property type="match status" value="1"/>
</dbReference>
<dbReference type="OrthoDB" id="9800940at2"/>
<keyword evidence="8 10" id="KW-0862">Zinc</keyword>
<dbReference type="GO" id="GO:0042781">
    <property type="term" value="F:3'-tRNA processing endoribonuclease activity"/>
    <property type="evidence" value="ECO:0007669"/>
    <property type="project" value="UniProtKB-UniRule"/>
</dbReference>
<dbReference type="EC" id="3.1.26.11" evidence="2 10"/>
<evidence type="ECO:0000259" key="11">
    <source>
        <dbReference type="Pfam" id="PF12706"/>
    </source>
</evidence>
<keyword evidence="4 10" id="KW-0540">Nuclease</keyword>
<dbReference type="EMBL" id="SOPW01000003">
    <property type="protein sequence ID" value="TFB23892.1"/>
    <property type="molecule type" value="Genomic_DNA"/>
</dbReference>
<keyword evidence="7 10" id="KW-0378">Hydrolase</keyword>
<dbReference type="PANTHER" id="PTHR46018">
    <property type="entry name" value="ZINC PHOSPHODIESTERASE ELAC PROTEIN 1"/>
    <property type="match status" value="1"/>
</dbReference>
<feature type="binding site" evidence="10">
    <location>
        <position position="65"/>
    </location>
    <ligand>
        <name>Zn(2+)</name>
        <dbReference type="ChEBI" id="CHEBI:29105"/>
        <label>1</label>
        <note>catalytic</note>
    </ligand>
</feature>
<dbReference type="AlphaFoldDB" id="A0A4Y8IQE3"/>
<dbReference type="Pfam" id="PF12706">
    <property type="entry name" value="Lactamase_B_2"/>
    <property type="match status" value="1"/>
</dbReference>
<evidence type="ECO:0000256" key="9">
    <source>
        <dbReference type="ARBA" id="ARBA00057812"/>
    </source>
</evidence>
<dbReference type="CDD" id="cd07717">
    <property type="entry name" value="RNaseZ_ZiPD-like_MBL-fold"/>
    <property type="match status" value="1"/>
</dbReference>